<dbReference type="NCBIfam" id="NF041538">
    <property type="entry name" value="PEP_EDSA_1"/>
    <property type="match status" value="1"/>
</dbReference>
<dbReference type="NCBIfam" id="TIGR02595">
    <property type="entry name" value="PEP_CTERM"/>
    <property type="match status" value="1"/>
</dbReference>
<sequence>MKHSTLQTTIKSIILGISIAGTAQAGSLASAVVTIDNFTISRNGTAVDYNQFSSLNFTSSSDVSATLDGVNSNNSASSSNGGLIDLYASQGTPGPANNSFPELTAGSGVPGPIGSNYAVADTYEFGSPISGLPSGTPLFTDDTGAQATFLGVASYVSLTGTGDGSAQSNNSLQALFSFSLNEGGALDFTFDVNPFVETYLETGGNGSADASFSVVFSLLDLAGNSLLDASSAPFFINPITGEFVFGSTRSSGAPGTGISNQFGAGGPITLSFSTLNLTAGTQYQLSARMNATADAVFIPEPETLALLGIGLLGIAFNIRKKAPIAA</sequence>
<reference evidence="3 4" key="1">
    <citation type="submission" date="2022-07" db="EMBL/GenBank/DDBJ databases">
        <title>Methylomonas rivi sp. nov., Methylomonas rosea sp. nov., Methylomonas aureus sp. nov. and Methylomonas subterranea sp. nov., four novel methanotrophs isolated from a freshwater creek and the deep terrestrial subsurface.</title>
        <authorList>
            <person name="Abin C."/>
            <person name="Sankaranarayanan K."/>
            <person name="Garner C."/>
            <person name="Sindelar R."/>
            <person name="Kotary K."/>
            <person name="Garner R."/>
            <person name="Barclay S."/>
            <person name="Lawson P."/>
            <person name="Krumholz L."/>
        </authorList>
    </citation>
    <scope>NUCLEOTIDE SEQUENCE [LARGE SCALE GENOMIC DNA]</scope>
    <source>
        <strain evidence="3 4">SURF-2</strain>
    </source>
</reference>
<feature type="domain" description="Ice-binding protein C-terminal" evidence="2">
    <location>
        <begin position="298"/>
        <end position="320"/>
    </location>
</feature>
<feature type="signal peptide" evidence="1">
    <location>
        <begin position="1"/>
        <end position="25"/>
    </location>
</feature>
<dbReference type="Pfam" id="PF07589">
    <property type="entry name" value="PEP-CTERM"/>
    <property type="match status" value="1"/>
</dbReference>
<evidence type="ECO:0000256" key="1">
    <source>
        <dbReference type="SAM" id="SignalP"/>
    </source>
</evidence>
<feature type="chain" id="PRO_5047056462" evidence="1">
    <location>
        <begin position="26"/>
        <end position="326"/>
    </location>
</feature>
<comment type="caution">
    <text evidence="3">The sequence shown here is derived from an EMBL/GenBank/DDBJ whole genome shotgun (WGS) entry which is preliminary data.</text>
</comment>
<evidence type="ECO:0000259" key="2">
    <source>
        <dbReference type="Pfam" id="PF07589"/>
    </source>
</evidence>
<dbReference type="RefSeq" id="WP_256603030.1">
    <property type="nucleotide sequence ID" value="NZ_JANIBJ010000025.1"/>
</dbReference>
<keyword evidence="4" id="KW-1185">Reference proteome</keyword>
<gene>
    <name evidence="3" type="ORF">NP590_13540</name>
</gene>
<evidence type="ECO:0000313" key="4">
    <source>
        <dbReference type="Proteomes" id="UP001524499"/>
    </source>
</evidence>
<keyword evidence="1" id="KW-0732">Signal</keyword>
<protein>
    <submittedName>
        <fullName evidence="3">PEP-CTERM sorting domain-containing protein</fullName>
    </submittedName>
</protein>
<proteinExistence type="predicted"/>
<evidence type="ECO:0000313" key="3">
    <source>
        <dbReference type="EMBL" id="MCQ8105133.1"/>
    </source>
</evidence>
<dbReference type="Proteomes" id="UP001524499">
    <property type="component" value="Unassembled WGS sequence"/>
</dbReference>
<dbReference type="InterPro" id="IPR013424">
    <property type="entry name" value="Ice-binding_C"/>
</dbReference>
<accession>A0ABT1TI50</accession>
<dbReference type="InterPro" id="IPR048213">
    <property type="entry name" value="EDSA_1-like"/>
</dbReference>
<name>A0ABT1TI50_9GAMM</name>
<organism evidence="3 4">
    <name type="scientific">Methylomonas subterranea</name>
    <dbReference type="NCBI Taxonomy" id="2952225"/>
    <lineage>
        <taxon>Bacteria</taxon>
        <taxon>Pseudomonadati</taxon>
        <taxon>Pseudomonadota</taxon>
        <taxon>Gammaproteobacteria</taxon>
        <taxon>Methylococcales</taxon>
        <taxon>Methylococcaceae</taxon>
        <taxon>Methylomonas</taxon>
    </lineage>
</organism>
<dbReference type="EMBL" id="JANIBJ010000025">
    <property type="protein sequence ID" value="MCQ8105133.1"/>
    <property type="molecule type" value="Genomic_DNA"/>
</dbReference>